<sequence length="425" mass="46236">MISTDLLARRERHFGPNAPLFYDEPLHMVRGDGCWMWDADGTRYLDCYNNVPQVGHCHPHVVDALCRQAQRLNIHTRYLNEVVLEYAERLTGLFAPPKLDRAMFVCTGTEANELALRIARHATGKSGVIVSDFSYHGNSGGLAVLTTGLPRPEPLADFCRPVTIPDPFQWEGSQQDMVDTHLTMVDEAIASLDQAGFGVAAVMFDTIFSTEGLLDVPSAYVQGVAERVRAAGGMFIADEVQPGFGRMGDAMWGFERTGIVPELVTMGKSMGNGHPLAAVVTSSALADAFTGDALYFNTFGGNPVSAAVGNAVLDVIEQEALMQHAAELGQYLQDRLREVAERFDCAGDVRGRGLFAGVELIGPGKRPDAAMARAVINDMRNRHVLVSKIGPADNVLKIRPPLCIDRKEIDLLAETLSKSLKALTR</sequence>
<proteinExistence type="inferred from homology"/>
<protein>
    <submittedName>
        <fullName evidence="4">Aspartate aminotransferase family protein</fullName>
    </submittedName>
</protein>
<reference evidence="4 5" key="1">
    <citation type="submission" date="2024-04" db="EMBL/GenBank/DDBJ databases">
        <title>Aurantiacibacter sp. DGU6 16S ribosomal RNA gene Genome sequencing and assembly.</title>
        <authorList>
            <person name="Park S."/>
        </authorList>
    </citation>
    <scope>NUCLEOTIDE SEQUENCE [LARGE SCALE GENOMIC DNA]</scope>
    <source>
        <strain evidence="4 5">DGU6</strain>
    </source>
</reference>
<dbReference type="PANTHER" id="PTHR45688">
    <property type="match status" value="1"/>
</dbReference>
<dbReference type="InterPro" id="IPR015424">
    <property type="entry name" value="PyrdxlP-dep_Trfase"/>
</dbReference>
<accession>A0ABU9IGQ2</accession>
<comment type="caution">
    <text evidence="4">The sequence shown here is derived from an EMBL/GenBank/DDBJ whole genome shotgun (WGS) entry which is preliminary data.</text>
</comment>
<dbReference type="PIRSF" id="PIRSF000521">
    <property type="entry name" value="Transaminase_4ab_Lys_Orn"/>
    <property type="match status" value="1"/>
</dbReference>
<evidence type="ECO:0000313" key="5">
    <source>
        <dbReference type="Proteomes" id="UP001497045"/>
    </source>
</evidence>
<dbReference type="InterPro" id="IPR015421">
    <property type="entry name" value="PyrdxlP-dep_Trfase_major"/>
</dbReference>
<dbReference type="Gene3D" id="3.40.640.10">
    <property type="entry name" value="Type I PLP-dependent aspartate aminotransferase-like (Major domain)"/>
    <property type="match status" value="1"/>
</dbReference>
<keyword evidence="5" id="KW-1185">Reference proteome</keyword>
<evidence type="ECO:0000256" key="3">
    <source>
        <dbReference type="RuleBase" id="RU003560"/>
    </source>
</evidence>
<dbReference type="Gene3D" id="3.90.1150.10">
    <property type="entry name" value="Aspartate Aminotransferase, domain 1"/>
    <property type="match status" value="1"/>
</dbReference>
<dbReference type="InterPro" id="IPR005814">
    <property type="entry name" value="Aminotrans_3"/>
</dbReference>
<keyword evidence="4" id="KW-0808">Transferase</keyword>
<comment type="similarity">
    <text evidence="1 3">Belongs to the class-III pyridoxal-phosphate-dependent aminotransferase family.</text>
</comment>
<keyword evidence="2 3" id="KW-0663">Pyridoxal phosphate</keyword>
<dbReference type="Proteomes" id="UP001497045">
    <property type="component" value="Unassembled WGS sequence"/>
</dbReference>
<dbReference type="GO" id="GO:0008483">
    <property type="term" value="F:transaminase activity"/>
    <property type="evidence" value="ECO:0007669"/>
    <property type="project" value="UniProtKB-KW"/>
</dbReference>
<dbReference type="CDD" id="cd00610">
    <property type="entry name" value="OAT_like"/>
    <property type="match status" value="1"/>
</dbReference>
<keyword evidence="4" id="KW-0032">Aminotransferase</keyword>
<evidence type="ECO:0000313" key="4">
    <source>
        <dbReference type="EMBL" id="MEL1251108.1"/>
    </source>
</evidence>
<dbReference type="Pfam" id="PF00202">
    <property type="entry name" value="Aminotran_3"/>
    <property type="match status" value="1"/>
</dbReference>
<dbReference type="InterPro" id="IPR015422">
    <property type="entry name" value="PyrdxlP-dep_Trfase_small"/>
</dbReference>
<dbReference type="PANTHER" id="PTHR45688:SF13">
    <property type="entry name" value="ALANINE--GLYOXYLATE AMINOTRANSFERASE 2-LIKE"/>
    <property type="match status" value="1"/>
</dbReference>
<evidence type="ECO:0000256" key="2">
    <source>
        <dbReference type="ARBA" id="ARBA00022898"/>
    </source>
</evidence>
<evidence type="ECO:0000256" key="1">
    <source>
        <dbReference type="ARBA" id="ARBA00008954"/>
    </source>
</evidence>
<dbReference type="EMBL" id="JBBYHV010000002">
    <property type="protein sequence ID" value="MEL1251108.1"/>
    <property type="molecule type" value="Genomic_DNA"/>
</dbReference>
<dbReference type="SUPFAM" id="SSF53383">
    <property type="entry name" value="PLP-dependent transferases"/>
    <property type="match status" value="1"/>
</dbReference>
<gene>
    <name evidence="4" type="ORF">AAEO60_10520</name>
</gene>
<dbReference type="RefSeq" id="WP_341673672.1">
    <property type="nucleotide sequence ID" value="NZ_JBBYHV010000002.1"/>
</dbReference>
<name>A0ABU9IGQ2_9SPHN</name>
<organism evidence="4 5">
    <name type="scientific">Aurantiacibacter gilvus</name>
    <dbReference type="NCBI Taxonomy" id="3139141"/>
    <lineage>
        <taxon>Bacteria</taxon>
        <taxon>Pseudomonadati</taxon>
        <taxon>Pseudomonadota</taxon>
        <taxon>Alphaproteobacteria</taxon>
        <taxon>Sphingomonadales</taxon>
        <taxon>Erythrobacteraceae</taxon>
        <taxon>Aurantiacibacter</taxon>
    </lineage>
</organism>